<dbReference type="PANTHER" id="PTHR15032">
    <property type="entry name" value="N-ACYL-PHOSPHATIDYLETHANOLAMINE-HYDROLYZING PHOSPHOLIPASE D"/>
    <property type="match status" value="1"/>
</dbReference>
<dbReference type="AlphaFoldDB" id="A0AAV5GMD7"/>
<dbReference type="PANTHER" id="PTHR15032:SF27">
    <property type="entry name" value="N-ACYL-PHOSPHATIDYLETHANOLAMINE-HYDROLYZING PHOSPHOLIPASE D"/>
    <property type="match status" value="1"/>
</dbReference>
<dbReference type="InterPro" id="IPR001279">
    <property type="entry name" value="Metallo-B-lactamas"/>
</dbReference>
<dbReference type="InterPro" id="IPR036866">
    <property type="entry name" value="RibonucZ/Hydroxyglut_hydro"/>
</dbReference>
<feature type="compositionally biased region" description="Basic and acidic residues" evidence="1">
    <location>
        <begin position="591"/>
        <end position="612"/>
    </location>
</feature>
<dbReference type="GO" id="GO:0070292">
    <property type="term" value="P:N-acylphosphatidylethanolamine metabolic process"/>
    <property type="evidence" value="ECO:0007669"/>
    <property type="project" value="TreeGrafter"/>
</dbReference>
<gene>
    <name evidence="3" type="ORF">Rhopal_003687-T1</name>
</gene>
<evidence type="ECO:0000256" key="1">
    <source>
        <dbReference type="SAM" id="MobiDB-lite"/>
    </source>
</evidence>
<evidence type="ECO:0000313" key="4">
    <source>
        <dbReference type="Proteomes" id="UP001342314"/>
    </source>
</evidence>
<dbReference type="Pfam" id="PF12706">
    <property type="entry name" value="Lactamase_B_2"/>
    <property type="match status" value="1"/>
</dbReference>
<protein>
    <recommendedName>
        <fullName evidence="2">Metallo-beta-lactamase domain-containing protein</fullName>
    </recommendedName>
</protein>
<feature type="compositionally biased region" description="Basic and acidic residues" evidence="1">
    <location>
        <begin position="533"/>
        <end position="543"/>
    </location>
</feature>
<comment type="caution">
    <text evidence="3">The sequence shown here is derived from an EMBL/GenBank/DDBJ whole genome shotgun (WGS) entry which is preliminary data.</text>
</comment>
<reference evidence="3 4" key="1">
    <citation type="submission" date="2021-12" db="EMBL/GenBank/DDBJ databases">
        <title>High titer production of polyol ester of fatty acids by Rhodotorula paludigena BS15 towards product separation-free biomass refinery.</title>
        <authorList>
            <person name="Mano J."/>
            <person name="Ono H."/>
            <person name="Tanaka T."/>
            <person name="Naito K."/>
            <person name="Sushida H."/>
            <person name="Ike M."/>
            <person name="Tokuyasu K."/>
            <person name="Kitaoka M."/>
        </authorList>
    </citation>
    <scope>NUCLEOTIDE SEQUENCE [LARGE SCALE GENOMIC DNA]</scope>
    <source>
        <strain evidence="3 4">BS15</strain>
    </source>
</reference>
<keyword evidence="4" id="KW-1185">Reference proteome</keyword>
<sequence length="780" mass="84297">MVPDSQEAAAPPSERPAHHVLHPLTGTLSFKNPWPSASAPTASELLFGGAWLGWPKLHLSKHPKARELQVLDPGDWGRAKVRELRRAAEQSGKGAKTAFVRSTWLGHATVYVQLPLDLPPDPLSSLRRKSVDNTPDDAKIRRGRAGSVHGAVDEEDQYAEGEGTTLKLLFDPIFSERAGPTNYTGPGRLRPAPCKVEDLPGVDAVLISHNHYDHLDVNSVKQVLDKWPRTKFFVPLGNKTWFFASGVPPSQIIELDWWEDAELTPSDFGLCAPPLAAPSPPLSHTGDGLESGRSSRSRTVRSEPPREKERIRFSCVPAQHNSGRSPGDQGSTLWCGWVVEHLIESDPPDPYPFFHHGEARQSSANVSTNESFVSAQEAELRDAMQTGHTVLVEEPEDIAVEEDDADEASGPRARRTDLLNPPSTGTTPFLTPRHSANDLSPQTTASSTSTTDSASLSVAKRGDASPSSLASSPRRRSSVSQLLQRSSSFSKSLTRRLSNASRSSSPDGARARSGSVSAAHSPSPLSRASSIRAARERQTEREAAAAAAATGAEGGDGEAVPDPSEATTQQHALTLPASPAPESPPDEVDEEKLAQEEKERESAAKAKRAEHEMGRAVKEGRWTRSIMRKGVIYHAGDTGYRRHRRSPHPVCPAFDEIGLKFGPLDVAFVPIWRGGSLGFVSAIGLRLHHENISSAVHGSPADAVDIHLDVRSRNTIGMHFGTFIGSESESLEAIIELQDAIEEAGVGVLDDPNEDEMGRMGVTDIGETWCTEIQNLLIVS</sequence>
<feature type="compositionally biased region" description="Acidic residues" evidence="1">
    <location>
        <begin position="393"/>
        <end position="407"/>
    </location>
</feature>
<feature type="compositionally biased region" description="Basic and acidic residues" evidence="1">
    <location>
        <begin position="300"/>
        <end position="309"/>
    </location>
</feature>
<proteinExistence type="predicted"/>
<dbReference type="EMBL" id="BQKY01000007">
    <property type="protein sequence ID" value="GJN90675.1"/>
    <property type="molecule type" value="Genomic_DNA"/>
</dbReference>
<dbReference type="GO" id="GO:0070291">
    <property type="term" value="P:N-acylethanolamine metabolic process"/>
    <property type="evidence" value="ECO:0007669"/>
    <property type="project" value="TreeGrafter"/>
</dbReference>
<dbReference type="Proteomes" id="UP001342314">
    <property type="component" value="Unassembled WGS sequence"/>
</dbReference>
<dbReference type="GO" id="GO:0070290">
    <property type="term" value="F:N-acylphosphatidylethanolamine-specific phospholipase D activity"/>
    <property type="evidence" value="ECO:0007669"/>
    <property type="project" value="TreeGrafter"/>
</dbReference>
<feature type="compositionally biased region" description="Low complexity" evidence="1">
    <location>
        <begin position="511"/>
        <end position="532"/>
    </location>
</feature>
<feature type="region of interest" description="Disordered" evidence="1">
    <location>
        <begin position="392"/>
        <end position="612"/>
    </location>
</feature>
<feature type="compositionally biased region" description="Low complexity" evidence="1">
    <location>
        <begin position="443"/>
        <end position="455"/>
    </location>
</feature>
<feature type="region of interest" description="Disordered" evidence="1">
    <location>
        <begin position="274"/>
        <end position="309"/>
    </location>
</feature>
<feature type="domain" description="Metallo-beta-lactamase" evidence="2">
    <location>
        <begin position="168"/>
        <end position="340"/>
    </location>
</feature>
<evidence type="ECO:0000313" key="3">
    <source>
        <dbReference type="EMBL" id="GJN90675.1"/>
    </source>
</evidence>
<dbReference type="SUPFAM" id="SSF56281">
    <property type="entry name" value="Metallo-hydrolase/oxidoreductase"/>
    <property type="match status" value="2"/>
</dbReference>
<accession>A0AAV5GMD7</accession>
<evidence type="ECO:0000259" key="2">
    <source>
        <dbReference type="Pfam" id="PF12706"/>
    </source>
</evidence>
<dbReference type="Gene3D" id="3.60.15.10">
    <property type="entry name" value="Ribonuclease Z/Hydroxyacylglutathione hydrolase-like"/>
    <property type="match status" value="2"/>
</dbReference>
<organism evidence="3 4">
    <name type="scientific">Rhodotorula paludigena</name>
    <dbReference type="NCBI Taxonomy" id="86838"/>
    <lineage>
        <taxon>Eukaryota</taxon>
        <taxon>Fungi</taxon>
        <taxon>Dikarya</taxon>
        <taxon>Basidiomycota</taxon>
        <taxon>Pucciniomycotina</taxon>
        <taxon>Microbotryomycetes</taxon>
        <taxon>Sporidiobolales</taxon>
        <taxon>Sporidiobolaceae</taxon>
        <taxon>Rhodotorula</taxon>
    </lineage>
</organism>
<feature type="compositionally biased region" description="Low complexity" evidence="1">
    <location>
        <begin position="465"/>
        <end position="498"/>
    </location>
</feature>
<name>A0AAV5GMD7_9BASI</name>
<feature type="region of interest" description="Disordered" evidence="1">
    <location>
        <begin position="125"/>
        <end position="147"/>
    </location>
</feature>
<dbReference type="GO" id="GO:0005737">
    <property type="term" value="C:cytoplasm"/>
    <property type="evidence" value="ECO:0007669"/>
    <property type="project" value="TreeGrafter"/>
</dbReference>